<dbReference type="AlphaFoldDB" id="A0A7G9SNT4"/>
<name>A0A7G9SNT4_9GAMM</name>
<proteinExistence type="predicted"/>
<evidence type="ECO:0000256" key="1">
    <source>
        <dbReference type="SAM" id="MobiDB-lite"/>
    </source>
</evidence>
<sequence length="87" mass="9327">MNRKLHNSLMAVVASSALLVVGLLAAVPAQQSLVPQPMIALAIAEEAQADAPPRVDEADSTTEAPRRQARFRGQSVQMPFFSFVPRG</sequence>
<evidence type="ECO:0000313" key="3">
    <source>
        <dbReference type="Proteomes" id="UP000515804"/>
    </source>
</evidence>
<dbReference type="RefSeq" id="WP_187552027.1">
    <property type="nucleotide sequence ID" value="NZ_BMZL01000001.1"/>
</dbReference>
<dbReference type="Proteomes" id="UP000515804">
    <property type="component" value="Chromosome"/>
</dbReference>
<feature type="region of interest" description="Disordered" evidence="1">
    <location>
        <begin position="49"/>
        <end position="69"/>
    </location>
</feature>
<reference evidence="2 3" key="1">
    <citation type="submission" date="2020-08" db="EMBL/GenBank/DDBJ databases">
        <title>Genome sequence of Thermomonas carbonis KCTC 42013T.</title>
        <authorList>
            <person name="Hyun D.-W."/>
            <person name="Bae J.-W."/>
        </authorList>
    </citation>
    <scope>NUCLEOTIDE SEQUENCE [LARGE SCALE GENOMIC DNA]</scope>
    <source>
        <strain evidence="2 3">KCTC 42013</strain>
    </source>
</reference>
<gene>
    <name evidence="2" type="ORF">H9L16_12635</name>
</gene>
<dbReference type="EMBL" id="CP060719">
    <property type="protein sequence ID" value="QNN69509.1"/>
    <property type="molecule type" value="Genomic_DNA"/>
</dbReference>
<organism evidence="2 3">
    <name type="scientific">Thermomonas carbonis</name>
    <dbReference type="NCBI Taxonomy" id="1463158"/>
    <lineage>
        <taxon>Bacteria</taxon>
        <taxon>Pseudomonadati</taxon>
        <taxon>Pseudomonadota</taxon>
        <taxon>Gammaproteobacteria</taxon>
        <taxon>Lysobacterales</taxon>
        <taxon>Lysobacteraceae</taxon>
        <taxon>Thermomonas</taxon>
    </lineage>
</organism>
<accession>A0A7G9SNT4</accession>
<protein>
    <submittedName>
        <fullName evidence="2">Uncharacterized protein</fullName>
    </submittedName>
</protein>
<dbReference type="KEGG" id="tcn:H9L16_12635"/>
<evidence type="ECO:0000313" key="2">
    <source>
        <dbReference type="EMBL" id="QNN69509.1"/>
    </source>
</evidence>
<keyword evidence="3" id="KW-1185">Reference proteome</keyword>